<dbReference type="InterPro" id="IPR036291">
    <property type="entry name" value="NAD(P)-bd_dom_sf"/>
</dbReference>
<dbReference type="SUPFAM" id="SSF51735">
    <property type="entry name" value="NAD(P)-binding Rossmann-fold domains"/>
    <property type="match status" value="1"/>
</dbReference>
<protein>
    <submittedName>
        <fullName evidence="1">Uncharacterized protein</fullName>
    </submittedName>
</protein>
<name>J3MK57_ORYBR</name>
<dbReference type="Gene3D" id="3.40.50.720">
    <property type="entry name" value="NAD(P)-binding Rossmann-like Domain"/>
    <property type="match status" value="1"/>
</dbReference>
<dbReference type="EnsemblPlants" id="OB07G17890.1">
    <property type="protein sequence ID" value="OB07G17890.1"/>
    <property type="gene ID" value="OB07G17890"/>
</dbReference>
<proteinExistence type="predicted"/>
<dbReference type="Gramene" id="OB07G17890.1">
    <property type="protein sequence ID" value="OB07G17890.1"/>
    <property type="gene ID" value="OB07G17890"/>
</dbReference>
<reference evidence="1" key="1">
    <citation type="journal article" date="2013" name="Nat. Commun.">
        <title>Whole-genome sequencing of Oryza brachyantha reveals mechanisms underlying Oryza genome evolution.</title>
        <authorList>
            <person name="Chen J."/>
            <person name="Huang Q."/>
            <person name="Gao D."/>
            <person name="Wang J."/>
            <person name="Lang Y."/>
            <person name="Liu T."/>
            <person name="Li B."/>
            <person name="Bai Z."/>
            <person name="Luis Goicoechea J."/>
            <person name="Liang C."/>
            <person name="Chen C."/>
            <person name="Zhang W."/>
            <person name="Sun S."/>
            <person name="Liao Y."/>
            <person name="Zhang X."/>
            <person name="Yang L."/>
            <person name="Song C."/>
            <person name="Wang M."/>
            <person name="Shi J."/>
            <person name="Liu G."/>
            <person name="Liu J."/>
            <person name="Zhou H."/>
            <person name="Zhou W."/>
            <person name="Yu Q."/>
            <person name="An N."/>
            <person name="Chen Y."/>
            <person name="Cai Q."/>
            <person name="Wang B."/>
            <person name="Liu B."/>
            <person name="Min J."/>
            <person name="Huang Y."/>
            <person name="Wu H."/>
            <person name="Li Z."/>
            <person name="Zhang Y."/>
            <person name="Yin Y."/>
            <person name="Song W."/>
            <person name="Jiang J."/>
            <person name="Jackson S.A."/>
            <person name="Wing R.A."/>
            <person name="Wang J."/>
            <person name="Chen M."/>
        </authorList>
    </citation>
    <scope>NUCLEOTIDE SEQUENCE [LARGE SCALE GENOMIC DNA]</scope>
    <source>
        <strain evidence="1">cv. IRGC 101232</strain>
    </source>
</reference>
<reference evidence="1" key="2">
    <citation type="submission" date="2013-04" db="UniProtKB">
        <authorList>
            <consortium name="EnsemblPlants"/>
        </authorList>
    </citation>
    <scope>IDENTIFICATION</scope>
</reference>
<dbReference type="STRING" id="4533.J3MK57"/>
<accession>J3MK57</accession>
<dbReference type="AlphaFoldDB" id="J3MK57"/>
<evidence type="ECO:0000313" key="1">
    <source>
        <dbReference type="EnsemblPlants" id="OB07G17890.1"/>
    </source>
</evidence>
<keyword evidence="2" id="KW-1185">Reference proteome</keyword>
<dbReference type="HOGENOM" id="CLU_2871246_0_0_1"/>
<dbReference type="Proteomes" id="UP000006038">
    <property type="component" value="Chromosome 7"/>
</dbReference>
<evidence type="ECO:0000313" key="2">
    <source>
        <dbReference type="Proteomes" id="UP000006038"/>
    </source>
</evidence>
<dbReference type="eggNOG" id="KOG0725">
    <property type="taxonomic scope" value="Eukaryota"/>
</dbReference>
<organism evidence="1">
    <name type="scientific">Oryza brachyantha</name>
    <name type="common">malo sina</name>
    <dbReference type="NCBI Taxonomy" id="4533"/>
    <lineage>
        <taxon>Eukaryota</taxon>
        <taxon>Viridiplantae</taxon>
        <taxon>Streptophyta</taxon>
        <taxon>Embryophyta</taxon>
        <taxon>Tracheophyta</taxon>
        <taxon>Spermatophyta</taxon>
        <taxon>Magnoliopsida</taxon>
        <taxon>Liliopsida</taxon>
        <taxon>Poales</taxon>
        <taxon>Poaceae</taxon>
        <taxon>BOP clade</taxon>
        <taxon>Oryzoideae</taxon>
        <taxon>Oryzeae</taxon>
        <taxon>Oryzinae</taxon>
        <taxon>Oryza</taxon>
    </lineage>
</organism>
<sequence length="64" mass="6989">MSFLTKKSNRDDAEPDNALNRSMLRAGDIAEATVFLTNDESRHVSGHNLIVDDSVTTSRNAIGL</sequence>